<dbReference type="Proteomes" id="UP001153148">
    <property type="component" value="Unassembled WGS sequence"/>
</dbReference>
<proteinExistence type="predicted"/>
<evidence type="ECO:0000313" key="1">
    <source>
        <dbReference type="EMBL" id="CAG2063949.1"/>
    </source>
</evidence>
<keyword evidence="2" id="KW-1185">Reference proteome</keyword>
<reference evidence="1" key="1">
    <citation type="submission" date="2021-03" db="EMBL/GenBank/DDBJ databases">
        <authorList>
            <person name="Tran Van P."/>
        </authorList>
    </citation>
    <scope>NUCLEOTIDE SEQUENCE</scope>
</reference>
<dbReference type="EMBL" id="CAJPIN010030287">
    <property type="protein sequence ID" value="CAG2063949.1"/>
    <property type="molecule type" value="Genomic_DNA"/>
</dbReference>
<organism evidence="1 2">
    <name type="scientific">Timema podura</name>
    <name type="common">Walking stick</name>
    <dbReference type="NCBI Taxonomy" id="61482"/>
    <lineage>
        <taxon>Eukaryota</taxon>
        <taxon>Metazoa</taxon>
        <taxon>Ecdysozoa</taxon>
        <taxon>Arthropoda</taxon>
        <taxon>Hexapoda</taxon>
        <taxon>Insecta</taxon>
        <taxon>Pterygota</taxon>
        <taxon>Neoptera</taxon>
        <taxon>Polyneoptera</taxon>
        <taxon>Phasmatodea</taxon>
        <taxon>Timematodea</taxon>
        <taxon>Timematoidea</taxon>
        <taxon>Timematidae</taxon>
        <taxon>Timema</taxon>
    </lineage>
</organism>
<gene>
    <name evidence="1" type="ORF">TPAB3V08_LOCUS10896</name>
</gene>
<accession>A0ABN7PD10</accession>
<protein>
    <submittedName>
        <fullName evidence="1">Uncharacterized protein</fullName>
    </submittedName>
</protein>
<comment type="caution">
    <text evidence="1">The sequence shown here is derived from an EMBL/GenBank/DDBJ whole genome shotgun (WGS) entry which is preliminary data.</text>
</comment>
<name>A0ABN7PD10_TIMPD</name>
<sequence>MSQEGWASSLRVSVEQFVVDHCWGEGVSPRLVAMCSTSQTAPPSQRRLHCTEVHRSYHELKRRFHRLNKDHHNLIGITTELTSALESSVQGQAVDLKTTLNNCTRIFPELFKQAQARPE</sequence>
<evidence type="ECO:0000313" key="2">
    <source>
        <dbReference type="Proteomes" id="UP001153148"/>
    </source>
</evidence>
<feature type="non-terminal residue" evidence="1">
    <location>
        <position position="119"/>
    </location>
</feature>